<evidence type="ECO:0000313" key="2">
    <source>
        <dbReference type="EMBL" id="GAU90429.1"/>
    </source>
</evidence>
<sequence>MTCFPVTDQLPYLQKQLKKVCDAKLVVDELHKAAVFFNPAMKGPLMYPTAEQNAIISGVRKMCGTTSLTVQPIAATTDTASSFTEFSQFCRYSDTASAVNHADEMSLYQSLPPPVSSKPILEFWQEHAATFPKLYKLAVRVLAIPVSSCSPENCSVMLEMFLPKRELP</sequence>
<dbReference type="Pfam" id="PF05699">
    <property type="entry name" value="Dimer_Tnp_hAT"/>
    <property type="match status" value="1"/>
</dbReference>
<name>A0A1D1UL30_RAMVA</name>
<reference evidence="2 3" key="1">
    <citation type="journal article" date="2016" name="Nat. Commun.">
        <title>Extremotolerant tardigrade genome and improved radiotolerance of human cultured cells by tardigrade-unique protein.</title>
        <authorList>
            <person name="Hashimoto T."/>
            <person name="Horikawa D.D."/>
            <person name="Saito Y."/>
            <person name="Kuwahara H."/>
            <person name="Kozuka-Hata H."/>
            <person name="Shin-I T."/>
            <person name="Minakuchi Y."/>
            <person name="Ohishi K."/>
            <person name="Motoyama A."/>
            <person name="Aizu T."/>
            <person name="Enomoto A."/>
            <person name="Kondo K."/>
            <person name="Tanaka S."/>
            <person name="Hara Y."/>
            <person name="Koshikawa S."/>
            <person name="Sagara H."/>
            <person name="Miura T."/>
            <person name="Yokobori S."/>
            <person name="Miyagawa K."/>
            <person name="Suzuki Y."/>
            <person name="Kubo T."/>
            <person name="Oyama M."/>
            <person name="Kohara Y."/>
            <person name="Fujiyama A."/>
            <person name="Arakawa K."/>
            <person name="Katayama T."/>
            <person name="Toyoda A."/>
            <person name="Kunieda T."/>
        </authorList>
    </citation>
    <scope>NUCLEOTIDE SEQUENCE [LARGE SCALE GENOMIC DNA]</scope>
    <source>
        <strain evidence="2 3">YOKOZUNA-1</strain>
    </source>
</reference>
<accession>A0A1D1UL30</accession>
<keyword evidence="3" id="KW-1185">Reference proteome</keyword>
<dbReference type="AlphaFoldDB" id="A0A1D1UL30"/>
<dbReference type="EMBL" id="BDGG01000001">
    <property type="protein sequence ID" value="GAU90429.1"/>
    <property type="molecule type" value="Genomic_DNA"/>
</dbReference>
<protein>
    <recommendedName>
        <fullName evidence="1">HAT C-terminal dimerisation domain-containing protein</fullName>
    </recommendedName>
</protein>
<dbReference type="InterPro" id="IPR012337">
    <property type="entry name" value="RNaseH-like_sf"/>
</dbReference>
<dbReference type="SUPFAM" id="SSF53098">
    <property type="entry name" value="Ribonuclease H-like"/>
    <property type="match status" value="1"/>
</dbReference>
<dbReference type="Proteomes" id="UP000186922">
    <property type="component" value="Unassembled WGS sequence"/>
</dbReference>
<organism evidence="2 3">
    <name type="scientific">Ramazzottius varieornatus</name>
    <name type="common">Water bear</name>
    <name type="synonym">Tardigrade</name>
    <dbReference type="NCBI Taxonomy" id="947166"/>
    <lineage>
        <taxon>Eukaryota</taxon>
        <taxon>Metazoa</taxon>
        <taxon>Ecdysozoa</taxon>
        <taxon>Tardigrada</taxon>
        <taxon>Eutardigrada</taxon>
        <taxon>Parachela</taxon>
        <taxon>Hypsibioidea</taxon>
        <taxon>Ramazzottiidae</taxon>
        <taxon>Ramazzottius</taxon>
    </lineage>
</organism>
<dbReference type="OrthoDB" id="2438421at2759"/>
<comment type="caution">
    <text evidence="2">The sequence shown here is derived from an EMBL/GenBank/DDBJ whole genome shotgun (WGS) entry which is preliminary data.</text>
</comment>
<feature type="domain" description="HAT C-terminal dimerisation" evidence="1">
    <location>
        <begin position="108"/>
        <end position="165"/>
    </location>
</feature>
<proteinExistence type="predicted"/>
<dbReference type="InterPro" id="IPR008906">
    <property type="entry name" value="HATC_C_dom"/>
</dbReference>
<gene>
    <name evidence="2" type="primary">RvY_02846</name>
    <name evidence="2" type="synonym">RvY_02846.2</name>
    <name evidence="2" type="ORF">RvY_02846-2</name>
</gene>
<evidence type="ECO:0000259" key="1">
    <source>
        <dbReference type="Pfam" id="PF05699"/>
    </source>
</evidence>
<dbReference type="GO" id="GO:0046983">
    <property type="term" value="F:protein dimerization activity"/>
    <property type="evidence" value="ECO:0007669"/>
    <property type="project" value="InterPro"/>
</dbReference>
<evidence type="ECO:0000313" key="3">
    <source>
        <dbReference type="Proteomes" id="UP000186922"/>
    </source>
</evidence>